<sequence>MQRFNDSKVDPTEPEKSDDDICSSTEFDAATTINNVTYLFRGEYFFTIDSTGSIERKGRKISDEFPNIPSDLDAAVTTRDGITYFFKGDQYYQAGGRRGESAPRPIHSHFRNVPNDLDAAFVYSKDGLIYFVKDKKFIRFENEGVQLSEEESHSIGFNLYLNNLKAVYSSKSNNFFLYDWFYYRLGEQGWVQEQNNIDVILKCDK</sequence>
<dbReference type="EMBL" id="NCKU01006337">
    <property type="protein sequence ID" value="RWS03608.1"/>
    <property type="molecule type" value="Genomic_DNA"/>
</dbReference>
<evidence type="ECO:0000313" key="4">
    <source>
        <dbReference type="EMBL" id="RWS01644.1"/>
    </source>
</evidence>
<reference evidence="4" key="2">
    <citation type="submission" date="2018-11" db="EMBL/GenBank/DDBJ databases">
        <title>Trombidioid mite genomics.</title>
        <authorList>
            <person name="Dong X."/>
        </authorList>
    </citation>
    <scope>NUCLEOTIDE SEQUENCE</scope>
    <source>
        <strain evidence="4">UoL-WK</strain>
    </source>
</reference>
<dbReference type="OrthoDB" id="406838at2759"/>
<dbReference type="STRING" id="1965070.A0A3S3NTQ7"/>
<dbReference type="Proteomes" id="UP000285301">
    <property type="component" value="Unassembled WGS sequence"/>
</dbReference>
<gene>
    <name evidence="5" type="ORF">B4U79_16495</name>
    <name evidence="4" type="ORF">B4U79_16706</name>
</gene>
<evidence type="ECO:0000256" key="3">
    <source>
        <dbReference type="SAM" id="MobiDB-lite"/>
    </source>
</evidence>
<feature type="region of interest" description="Disordered" evidence="3">
    <location>
        <begin position="1"/>
        <end position="22"/>
    </location>
</feature>
<feature type="repeat" description="Hemopexin" evidence="2">
    <location>
        <begin position="114"/>
        <end position="160"/>
    </location>
</feature>
<dbReference type="AlphaFoldDB" id="A0A3S3NTQ7"/>
<dbReference type="PANTHER" id="PTHR22917">
    <property type="entry name" value="HEMOPEXIN DOMAIN-CONTAINING PROTEIN"/>
    <property type="match status" value="1"/>
</dbReference>
<dbReference type="Pfam" id="PF00045">
    <property type="entry name" value="Hemopexin"/>
    <property type="match status" value="2"/>
</dbReference>
<evidence type="ECO:0000313" key="6">
    <source>
        <dbReference type="Proteomes" id="UP000285301"/>
    </source>
</evidence>
<dbReference type="InterPro" id="IPR018487">
    <property type="entry name" value="Hemopexin-like_repeat"/>
</dbReference>
<proteinExistence type="predicted"/>
<evidence type="ECO:0000256" key="1">
    <source>
        <dbReference type="ARBA" id="ARBA00022729"/>
    </source>
</evidence>
<organism evidence="4 6">
    <name type="scientific">Dinothrombium tinctorium</name>
    <dbReference type="NCBI Taxonomy" id="1965070"/>
    <lineage>
        <taxon>Eukaryota</taxon>
        <taxon>Metazoa</taxon>
        <taxon>Ecdysozoa</taxon>
        <taxon>Arthropoda</taxon>
        <taxon>Chelicerata</taxon>
        <taxon>Arachnida</taxon>
        <taxon>Acari</taxon>
        <taxon>Acariformes</taxon>
        <taxon>Trombidiformes</taxon>
        <taxon>Prostigmata</taxon>
        <taxon>Anystina</taxon>
        <taxon>Parasitengona</taxon>
        <taxon>Trombidioidea</taxon>
        <taxon>Trombidiidae</taxon>
        <taxon>Dinothrombium</taxon>
    </lineage>
</organism>
<dbReference type="Gene3D" id="2.110.10.10">
    <property type="entry name" value="Hemopexin-like domain"/>
    <property type="match status" value="1"/>
</dbReference>
<dbReference type="InterPro" id="IPR051298">
    <property type="entry name" value="Heme_transport/Cell_adhesion"/>
</dbReference>
<feature type="compositionally biased region" description="Basic and acidic residues" evidence="3">
    <location>
        <begin position="1"/>
        <end position="15"/>
    </location>
</feature>
<accession>A0A3S3NTQ7</accession>
<keyword evidence="1" id="KW-0732">Signal</keyword>
<comment type="caution">
    <text evidence="4">The sequence shown here is derived from an EMBL/GenBank/DDBJ whole genome shotgun (WGS) entry which is preliminary data.</text>
</comment>
<feature type="repeat" description="Hemopexin" evidence="2">
    <location>
        <begin position="69"/>
        <end position="113"/>
    </location>
</feature>
<dbReference type="SMART" id="SM00120">
    <property type="entry name" value="HX"/>
    <property type="match status" value="3"/>
</dbReference>
<keyword evidence="6" id="KW-1185">Reference proteome</keyword>
<evidence type="ECO:0000313" key="5">
    <source>
        <dbReference type="EMBL" id="RWS03608.1"/>
    </source>
</evidence>
<dbReference type="PROSITE" id="PS51642">
    <property type="entry name" value="HEMOPEXIN_2"/>
    <property type="match status" value="2"/>
</dbReference>
<evidence type="ECO:0000256" key="2">
    <source>
        <dbReference type="PROSITE-ProRule" id="PRU01011"/>
    </source>
</evidence>
<protein>
    <submittedName>
        <fullName evidence="4">Matrix metalloproteinase-14-like protein</fullName>
    </submittedName>
</protein>
<dbReference type="EMBL" id="NCKU01008848">
    <property type="protein sequence ID" value="RWS01644.1"/>
    <property type="molecule type" value="Genomic_DNA"/>
</dbReference>
<dbReference type="PANTHER" id="PTHR22917:SF6">
    <property type="entry name" value="EG:8D8.2 PROTEIN-RELATED"/>
    <property type="match status" value="1"/>
</dbReference>
<name>A0A3S3NTQ7_9ACAR</name>
<dbReference type="SUPFAM" id="SSF50923">
    <property type="entry name" value="Hemopexin-like domain"/>
    <property type="match status" value="1"/>
</dbReference>
<dbReference type="InterPro" id="IPR036375">
    <property type="entry name" value="Hemopexin-like_dom_sf"/>
</dbReference>
<reference evidence="4 6" key="1">
    <citation type="journal article" date="2018" name="Gigascience">
        <title>Genomes of trombidid mites reveal novel predicted allergens and laterally-transferred genes associated with secondary metabolism.</title>
        <authorList>
            <person name="Dong X."/>
            <person name="Chaisiri K."/>
            <person name="Xia D."/>
            <person name="Armstrong S.D."/>
            <person name="Fang Y."/>
            <person name="Donnelly M.J."/>
            <person name="Kadowaki T."/>
            <person name="McGarry J.W."/>
            <person name="Darby A.C."/>
            <person name="Makepeace B.L."/>
        </authorList>
    </citation>
    <scope>NUCLEOTIDE SEQUENCE [LARGE SCALE GENOMIC DNA]</scope>
    <source>
        <strain evidence="4">UoL-WK</strain>
    </source>
</reference>